<comment type="caution">
    <text evidence="1">The sequence shown here is derived from an EMBL/GenBank/DDBJ whole genome shotgun (WGS) entry which is preliminary data.</text>
</comment>
<name>A0A2P4S913_BAMTH</name>
<organism evidence="1 2">
    <name type="scientific">Bambusicola thoracicus</name>
    <name type="common">Chinese bamboo-partridge</name>
    <name type="synonym">Perdix thoracica</name>
    <dbReference type="NCBI Taxonomy" id="9083"/>
    <lineage>
        <taxon>Eukaryota</taxon>
        <taxon>Metazoa</taxon>
        <taxon>Chordata</taxon>
        <taxon>Craniata</taxon>
        <taxon>Vertebrata</taxon>
        <taxon>Euteleostomi</taxon>
        <taxon>Archelosauria</taxon>
        <taxon>Archosauria</taxon>
        <taxon>Dinosauria</taxon>
        <taxon>Saurischia</taxon>
        <taxon>Theropoda</taxon>
        <taxon>Coelurosauria</taxon>
        <taxon>Aves</taxon>
        <taxon>Neognathae</taxon>
        <taxon>Galloanserae</taxon>
        <taxon>Galliformes</taxon>
        <taxon>Phasianidae</taxon>
        <taxon>Perdicinae</taxon>
        <taxon>Bambusicola</taxon>
    </lineage>
</organism>
<proteinExistence type="predicted"/>
<gene>
    <name evidence="1" type="ORF">CIB84_015652</name>
</gene>
<dbReference type="AlphaFoldDB" id="A0A2P4S913"/>
<protein>
    <submittedName>
        <fullName evidence="1">Uncharacterized protein</fullName>
    </submittedName>
</protein>
<keyword evidence="2" id="KW-1185">Reference proteome</keyword>
<sequence>MYDSFDNTYQVNESPFVFSKSSSLQAESIGLQWIIVHRPHS</sequence>
<reference evidence="1 2" key="1">
    <citation type="submission" date="2018-01" db="EMBL/GenBank/DDBJ databases">
        <title>Comparison of the Chinese Bamboo Partridge and Red Junglefowl genome sequences highlights the importance of demography in genome evolution.</title>
        <authorList>
            <person name="Tiley G.P."/>
            <person name="Kimball R.T."/>
            <person name="Braun E.L."/>
            <person name="Burleigh J.G."/>
        </authorList>
    </citation>
    <scope>NUCLEOTIDE SEQUENCE [LARGE SCALE GENOMIC DNA]</scope>
    <source>
        <strain evidence="1">RTK389</strain>
        <tissue evidence="1">Blood</tissue>
    </source>
</reference>
<evidence type="ECO:0000313" key="2">
    <source>
        <dbReference type="Proteomes" id="UP000237246"/>
    </source>
</evidence>
<evidence type="ECO:0000313" key="1">
    <source>
        <dbReference type="EMBL" id="POI20601.1"/>
    </source>
</evidence>
<dbReference type="Proteomes" id="UP000237246">
    <property type="component" value="Unassembled WGS sequence"/>
</dbReference>
<dbReference type="EMBL" id="PPHD01080791">
    <property type="protein sequence ID" value="POI20601.1"/>
    <property type="molecule type" value="Genomic_DNA"/>
</dbReference>
<accession>A0A2P4S913</accession>